<dbReference type="RefSeq" id="WP_418891993.1">
    <property type="nucleotide sequence ID" value="NZ_JBEUWX010000003.1"/>
</dbReference>
<name>A0ABV4UGZ2_9RHOO</name>
<proteinExistence type="predicted"/>
<keyword evidence="2" id="KW-1185">Reference proteome</keyword>
<sequence>MRRGVFTWRFNFTKQPLFFWFMFFDALNPTYLKGFRVFYVFLTVLSEFRGNAASLATSTTSMAPTSPASKKSPTPCWRRVWSDLPFKHPAPTPRAMRRGVFTWRFNFTRQPLFFWFMFFDALNPAYLKGFRAFYVFCLIFTEFRGNAASLNSGATLLKDKAQPTPYFYRETAISEGAANARRLP</sequence>
<dbReference type="EMBL" id="JBEUWX010000003">
    <property type="protein sequence ID" value="MFA9950902.1"/>
    <property type="molecule type" value="Genomic_DNA"/>
</dbReference>
<organism evidence="1 2">
    <name type="scientific">Dentiradicibacter hellwigii</name>
    <dbReference type="NCBI Taxonomy" id="3149053"/>
    <lineage>
        <taxon>Bacteria</taxon>
        <taxon>Pseudomonadati</taxon>
        <taxon>Pseudomonadota</taxon>
        <taxon>Betaproteobacteria</taxon>
        <taxon>Rhodocyclales</taxon>
        <taxon>Rhodocyclaceae</taxon>
        <taxon>Dentiradicibacter</taxon>
    </lineage>
</organism>
<gene>
    <name evidence="1" type="ORF">ABCS64_11300</name>
</gene>
<evidence type="ECO:0000313" key="2">
    <source>
        <dbReference type="Proteomes" id="UP001574673"/>
    </source>
</evidence>
<comment type="caution">
    <text evidence="1">The sequence shown here is derived from an EMBL/GenBank/DDBJ whole genome shotgun (WGS) entry which is preliminary data.</text>
</comment>
<reference evidence="2" key="1">
    <citation type="submission" date="2024-06" db="EMBL/GenBank/DDBJ databases">
        <title>Radixoralia hellwigii gen. nov., sp nov., isolated from a root canal in the human oral cavity.</title>
        <authorList>
            <person name="Bartsch S."/>
            <person name="Wittmer A."/>
            <person name="Schulz A.-K."/>
            <person name="Neumann-Schaal M."/>
            <person name="Wolf J."/>
            <person name="Gronow S."/>
            <person name="Tennert C."/>
            <person name="Haecker G."/>
            <person name="Cieplik F."/>
            <person name="Al-Ahmad A."/>
        </authorList>
    </citation>
    <scope>NUCLEOTIDE SEQUENCE [LARGE SCALE GENOMIC DNA]</scope>
    <source>
        <strain evidence="2">Wk13</strain>
    </source>
</reference>
<dbReference type="Proteomes" id="UP001574673">
    <property type="component" value="Unassembled WGS sequence"/>
</dbReference>
<accession>A0ABV4UGZ2</accession>
<evidence type="ECO:0000313" key="1">
    <source>
        <dbReference type="EMBL" id="MFA9950902.1"/>
    </source>
</evidence>
<protein>
    <submittedName>
        <fullName evidence="1">Uncharacterized protein</fullName>
    </submittedName>
</protein>